<keyword evidence="2" id="KW-1185">Reference proteome</keyword>
<sequence length="138" mass="15429">MESSSQGNLTVPALVKNGGLDNSKTFKALHSRVPELKPTLNFISKSKLSNSQADSVARNLTFDKYFKVDRIGLSGGLLLLWDKSLKLIEGEFNEILMAKEKHGDREKSFKAMDEFKKALEDCDLGDLTADIDTYTWLV</sequence>
<reference evidence="1 2" key="1">
    <citation type="journal article" date="2020" name="bioRxiv">
        <title>Sequence and annotation of 42 cannabis genomes reveals extensive copy number variation in cannabinoid synthesis and pathogen resistance genes.</title>
        <authorList>
            <person name="Mckernan K.J."/>
            <person name="Helbert Y."/>
            <person name="Kane L.T."/>
            <person name="Ebling H."/>
            <person name="Zhang L."/>
            <person name="Liu B."/>
            <person name="Eaton Z."/>
            <person name="Mclaughlin S."/>
            <person name="Kingan S."/>
            <person name="Baybayan P."/>
            <person name="Concepcion G."/>
            <person name="Jordan M."/>
            <person name="Riva A."/>
            <person name="Barbazuk W."/>
            <person name="Harkins T."/>
        </authorList>
    </citation>
    <scope>NUCLEOTIDE SEQUENCE [LARGE SCALE GENOMIC DNA]</scope>
    <source>
        <strain evidence="2">cv. Jamaican Lion 4</strain>
        <tissue evidence="1">Leaf</tissue>
    </source>
</reference>
<organism evidence="1 2">
    <name type="scientific">Cannabis sativa</name>
    <name type="common">Hemp</name>
    <name type="synonym">Marijuana</name>
    <dbReference type="NCBI Taxonomy" id="3483"/>
    <lineage>
        <taxon>Eukaryota</taxon>
        <taxon>Viridiplantae</taxon>
        <taxon>Streptophyta</taxon>
        <taxon>Embryophyta</taxon>
        <taxon>Tracheophyta</taxon>
        <taxon>Spermatophyta</taxon>
        <taxon>Magnoliopsida</taxon>
        <taxon>eudicotyledons</taxon>
        <taxon>Gunneridae</taxon>
        <taxon>Pentapetalae</taxon>
        <taxon>rosids</taxon>
        <taxon>fabids</taxon>
        <taxon>Rosales</taxon>
        <taxon>Cannabaceae</taxon>
        <taxon>Cannabis</taxon>
    </lineage>
</organism>
<accession>A0A7J6EM28</accession>
<dbReference type="Proteomes" id="UP000583929">
    <property type="component" value="Unassembled WGS sequence"/>
</dbReference>
<dbReference type="AlphaFoldDB" id="A0A7J6EM28"/>
<gene>
    <name evidence="1" type="ORF">G4B88_024043</name>
</gene>
<proteinExistence type="predicted"/>
<dbReference type="EMBL" id="JAATIQ010000368">
    <property type="protein sequence ID" value="KAF4359376.1"/>
    <property type="molecule type" value="Genomic_DNA"/>
</dbReference>
<evidence type="ECO:0000313" key="2">
    <source>
        <dbReference type="Proteomes" id="UP000583929"/>
    </source>
</evidence>
<name>A0A7J6EM28_CANSA</name>
<comment type="caution">
    <text evidence="1">The sequence shown here is derived from an EMBL/GenBank/DDBJ whole genome shotgun (WGS) entry which is preliminary data.</text>
</comment>
<evidence type="ECO:0000313" key="1">
    <source>
        <dbReference type="EMBL" id="KAF4359376.1"/>
    </source>
</evidence>
<protein>
    <submittedName>
        <fullName evidence="1">Uncharacterized protein</fullName>
    </submittedName>
</protein>